<dbReference type="PANTHER" id="PTHR33307:SF6">
    <property type="entry name" value="ALPHA-RHAMNOSIDASE (EUROFUNG)-RELATED"/>
    <property type="match status" value="1"/>
</dbReference>
<evidence type="ECO:0000259" key="5">
    <source>
        <dbReference type="Pfam" id="PF08531"/>
    </source>
</evidence>
<dbReference type="Gene3D" id="2.60.420.10">
    <property type="entry name" value="Maltose phosphorylase, domain 3"/>
    <property type="match status" value="1"/>
</dbReference>
<dbReference type="Gene3D" id="2.60.120.260">
    <property type="entry name" value="Galactose-binding domain-like"/>
    <property type="match status" value="2"/>
</dbReference>
<name>A0A9D1S4P8_9FIRM</name>
<gene>
    <name evidence="8" type="ORF">IAC59_04390</name>
</gene>
<feature type="domain" description="Alpha-L-rhamnosidase concanavalin-like" evidence="4">
    <location>
        <begin position="228"/>
        <end position="310"/>
    </location>
</feature>
<dbReference type="Proteomes" id="UP000824123">
    <property type="component" value="Unassembled WGS sequence"/>
</dbReference>
<dbReference type="InterPro" id="IPR008902">
    <property type="entry name" value="Rhamnosid_concanavalin"/>
</dbReference>
<sequence length="735" mass="82020">MTFGEVFGSAQWVGPDADCQCPYLRQLIELDGEVGTAEITICGLGFFELYVNGTRASGKLFTPVTSDYCKRKFTVCGAPFIEQLRHRTYFVRYDIAELLTPGPNALCVALAPGWFGQPTWCDDGKTVCFGDVRLAFHLDVRMADGTQLSFESGPAHTRWAPGPVVEYDLFTGERHDLRLSHDGWLEPGYAADEFAPTRALPDLDTRYQLQDCPADAVIRHIRPRRVATHDGCTVYDAGENISGTPVLRATGAAGDQVTLRLAEELSPDGTLDERYTHGQCARFVLDGQPRELSARFTWFGFRYFSVEGPAEVVDCLVIHSDIAVTAEFDSDSPALNWLFDAYVRTQLTNMHAGIPSDCPHIERRGYTGDGQLTCQSAMLTLDARAFYQKWLRDIEDCQDDITGHVQYTAPYTRCGGGPGGWGCAIVHVPYCFYLQYGDAEPMRRMLPRMFKYFDYLEAHSENGLVTSDNPGQWCLGDWCTPDEIRIPEPLVNNYFYIKSMREVLAICDILGDHARDAELGRRITERSDALMRNYFDPATGDFAGNVQGANAFMLDIGLGDERTFANMARHYAETGCFDTGIFGTDIVPRVLFERGCADTAYALLASDKPVSFDRFRQLGATTLWEYWPLGGERSHSHPMFGGPVRYLFEYLLGIGQRGAGWDQLIIKPRLIDGLSYVRGSILTPHGRVSVRINRIGGEYAIDVNIDDARGGEFELDGIRRKLNQGMTHIIVGTEA</sequence>
<comment type="caution">
    <text evidence="8">The sequence shown here is derived from an EMBL/GenBank/DDBJ whole genome shotgun (WGS) entry which is preliminary data.</text>
</comment>
<dbReference type="EC" id="3.2.1.40" evidence="2"/>
<evidence type="ECO:0000256" key="2">
    <source>
        <dbReference type="ARBA" id="ARBA00012652"/>
    </source>
</evidence>
<accession>A0A9D1S4P8</accession>
<keyword evidence="3 8" id="KW-0378">Hydrolase</keyword>
<proteinExistence type="predicted"/>
<evidence type="ECO:0000256" key="1">
    <source>
        <dbReference type="ARBA" id="ARBA00001445"/>
    </source>
</evidence>
<evidence type="ECO:0000313" key="9">
    <source>
        <dbReference type="Proteomes" id="UP000824123"/>
    </source>
</evidence>
<dbReference type="EMBL" id="DVNK01000030">
    <property type="protein sequence ID" value="HIU46477.1"/>
    <property type="molecule type" value="Genomic_DNA"/>
</dbReference>
<feature type="domain" description="Alpha-L-rhamnosidase C-terminal" evidence="7">
    <location>
        <begin position="653"/>
        <end position="705"/>
    </location>
</feature>
<dbReference type="InterPro" id="IPR035396">
    <property type="entry name" value="Bac_rhamnosid6H"/>
</dbReference>
<evidence type="ECO:0000259" key="4">
    <source>
        <dbReference type="Pfam" id="PF05592"/>
    </source>
</evidence>
<dbReference type="SUPFAM" id="SSF48208">
    <property type="entry name" value="Six-hairpin glycosidases"/>
    <property type="match status" value="1"/>
</dbReference>
<comment type="catalytic activity">
    <reaction evidence="1">
        <text>Hydrolysis of terminal non-reducing alpha-L-rhamnose residues in alpha-L-rhamnosides.</text>
        <dbReference type="EC" id="3.2.1.40"/>
    </reaction>
</comment>
<dbReference type="InterPro" id="IPR012341">
    <property type="entry name" value="6hp_glycosidase-like_sf"/>
</dbReference>
<dbReference type="InterPro" id="IPR013737">
    <property type="entry name" value="Bac_rhamnosid_N"/>
</dbReference>
<evidence type="ECO:0000259" key="6">
    <source>
        <dbReference type="Pfam" id="PF17389"/>
    </source>
</evidence>
<evidence type="ECO:0000256" key="3">
    <source>
        <dbReference type="ARBA" id="ARBA00022801"/>
    </source>
</evidence>
<dbReference type="InterPro" id="IPR016007">
    <property type="entry name" value="Alpha_rhamnosid"/>
</dbReference>
<dbReference type="Pfam" id="PF08531">
    <property type="entry name" value="Bac_rhamnosid_N"/>
    <property type="match status" value="1"/>
</dbReference>
<reference evidence="8" key="2">
    <citation type="journal article" date="2021" name="PeerJ">
        <title>Extensive microbial diversity within the chicken gut microbiome revealed by metagenomics and culture.</title>
        <authorList>
            <person name="Gilroy R."/>
            <person name="Ravi A."/>
            <person name="Getino M."/>
            <person name="Pursley I."/>
            <person name="Horton D.L."/>
            <person name="Alikhan N.F."/>
            <person name="Baker D."/>
            <person name="Gharbi K."/>
            <person name="Hall N."/>
            <person name="Watson M."/>
            <person name="Adriaenssens E.M."/>
            <person name="Foster-Nyarko E."/>
            <person name="Jarju S."/>
            <person name="Secka A."/>
            <person name="Antonio M."/>
            <person name="Oren A."/>
            <person name="Chaudhuri R.R."/>
            <person name="La Ragione R."/>
            <person name="Hildebrand F."/>
            <person name="Pallen M.J."/>
        </authorList>
    </citation>
    <scope>NUCLEOTIDE SEQUENCE</scope>
    <source>
        <strain evidence="8">ChiSxjej2B14-8506</strain>
    </source>
</reference>
<dbReference type="AlphaFoldDB" id="A0A9D1S4P8"/>
<dbReference type="Gene3D" id="1.50.10.10">
    <property type="match status" value="1"/>
</dbReference>
<dbReference type="PANTHER" id="PTHR33307">
    <property type="entry name" value="ALPHA-RHAMNOSIDASE (EUROFUNG)"/>
    <property type="match status" value="1"/>
</dbReference>
<dbReference type="GO" id="GO:0030596">
    <property type="term" value="F:alpha-L-rhamnosidase activity"/>
    <property type="evidence" value="ECO:0007669"/>
    <property type="project" value="UniProtKB-EC"/>
</dbReference>
<evidence type="ECO:0000259" key="7">
    <source>
        <dbReference type="Pfam" id="PF17390"/>
    </source>
</evidence>
<reference evidence="8" key="1">
    <citation type="submission" date="2020-10" db="EMBL/GenBank/DDBJ databases">
        <authorList>
            <person name="Gilroy R."/>
        </authorList>
    </citation>
    <scope>NUCLEOTIDE SEQUENCE</scope>
    <source>
        <strain evidence="8">ChiSxjej2B14-8506</strain>
    </source>
</reference>
<evidence type="ECO:0000313" key="8">
    <source>
        <dbReference type="EMBL" id="HIU46477.1"/>
    </source>
</evidence>
<dbReference type="Pfam" id="PF17389">
    <property type="entry name" value="Bac_rhamnosid6H"/>
    <property type="match status" value="1"/>
</dbReference>
<dbReference type="Pfam" id="PF05592">
    <property type="entry name" value="Bac_rhamnosid"/>
    <property type="match status" value="1"/>
</dbReference>
<feature type="domain" description="Alpha-L-rhamnosidase six-hairpin glycosidase" evidence="6">
    <location>
        <begin position="325"/>
        <end position="650"/>
    </location>
</feature>
<feature type="domain" description="Bacterial alpha-L-rhamnosidase N-terminal" evidence="5">
    <location>
        <begin position="33"/>
        <end position="204"/>
    </location>
</feature>
<protein>
    <recommendedName>
        <fullName evidence="2">alpha-L-rhamnosidase</fullName>
        <ecNumber evidence="2">3.2.1.40</ecNumber>
    </recommendedName>
</protein>
<dbReference type="GO" id="GO:0005975">
    <property type="term" value="P:carbohydrate metabolic process"/>
    <property type="evidence" value="ECO:0007669"/>
    <property type="project" value="InterPro"/>
</dbReference>
<dbReference type="InterPro" id="IPR035398">
    <property type="entry name" value="Bac_rhamnosid_C"/>
</dbReference>
<dbReference type="Pfam" id="PF17390">
    <property type="entry name" value="Bac_rhamnosid_C"/>
    <property type="match status" value="1"/>
</dbReference>
<organism evidence="8 9">
    <name type="scientific">Candidatus Fimadaptatus faecigallinarum</name>
    <dbReference type="NCBI Taxonomy" id="2840814"/>
    <lineage>
        <taxon>Bacteria</taxon>
        <taxon>Bacillati</taxon>
        <taxon>Bacillota</taxon>
        <taxon>Clostridia</taxon>
        <taxon>Eubacteriales</taxon>
        <taxon>Candidatus Fimadaptatus</taxon>
    </lineage>
</organism>
<dbReference type="InterPro" id="IPR008928">
    <property type="entry name" value="6-hairpin_glycosidase_sf"/>
</dbReference>